<comment type="caution">
    <text evidence="1">The sequence shown here is derived from an EMBL/GenBank/DDBJ whole genome shotgun (WGS) entry which is preliminary data.</text>
</comment>
<organism evidence="1 2">
    <name type="scientific">Giardia duodenalis assemblage B</name>
    <dbReference type="NCBI Taxonomy" id="1394984"/>
    <lineage>
        <taxon>Eukaryota</taxon>
        <taxon>Metamonada</taxon>
        <taxon>Diplomonadida</taxon>
        <taxon>Hexamitidae</taxon>
        <taxon>Giardiinae</taxon>
        <taxon>Giardia</taxon>
    </lineage>
</organism>
<evidence type="ECO:0000313" key="2">
    <source>
        <dbReference type="Proteomes" id="UP000070089"/>
    </source>
</evidence>
<reference evidence="1 2" key="1">
    <citation type="journal article" date="2015" name="Mol. Biochem. Parasitol.">
        <title>Identification of polymorphic genes for use in assemblage B genotyping assays through comparative genomics of multiple assemblage B Giardia duodenalis isolates.</title>
        <authorList>
            <person name="Wielinga C."/>
            <person name="Thompson R.C."/>
            <person name="Monis P."/>
            <person name="Ryan U."/>
        </authorList>
    </citation>
    <scope>NUCLEOTIDE SEQUENCE [LARGE SCALE GENOMIC DNA]</scope>
    <source>
        <strain evidence="1 2">BAH15c1</strain>
    </source>
</reference>
<evidence type="ECO:0000313" key="1">
    <source>
        <dbReference type="EMBL" id="KWX11216.1"/>
    </source>
</evidence>
<dbReference type="GO" id="GO:0005840">
    <property type="term" value="C:ribosome"/>
    <property type="evidence" value="ECO:0007669"/>
    <property type="project" value="UniProtKB-KW"/>
</dbReference>
<name>A0A132NMF9_GIAIN</name>
<sequence>MIISIIGRLFLLPYSSVDLFLYYAKSEKTLAST</sequence>
<dbReference type="VEuPathDB" id="GiardiaDB:QR46_4828"/>
<proteinExistence type="predicted"/>
<dbReference type="EMBL" id="JXTI01000240">
    <property type="protein sequence ID" value="KWX11216.1"/>
    <property type="molecule type" value="Genomic_DNA"/>
</dbReference>
<keyword evidence="1" id="KW-0687">Ribonucleoprotein</keyword>
<keyword evidence="1" id="KW-0689">Ribosomal protein</keyword>
<dbReference type="AlphaFoldDB" id="A0A132NMF9"/>
<gene>
    <name evidence="1" type="ORF">QR46_4828</name>
</gene>
<protein>
    <submittedName>
        <fullName evidence="1">LSU ribosomal protein L2P</fullName>
    </submittedName>
</protein>
<dbReference type="Proteomes" id="UP000070089">
    <property type="component" value="Unassembled WGS sequence"/>
</dbReference>
<accession>A0A132NMF9</accession>